<evidence type="ECO:0000313" key="2">
    <source>
        <dbReference type="EMBL" id="KHN88023.1"/>
    </source>
</evidence>
<dbReference type="OrthoDB" id="414418at2759"/>
<feature type="compositionally biased region" description="Polar residues" evidence="1">
    <location>
        <begin position="11"/>
        <end position="22"/>
    </location>
</feature>
<reference evidence="2 3" key="1">
    <citation type="submission" date="2014-11" db="EMBL/GenBank/DDBJ databases">
        <title>Genetic blueprint of the zoonotic pathogen Toxocara canis.</title>
        <authorList>
            <person name="Zhu X.-Q."/>
            <person name="Korhonen P.K."/>
            <person name="Cai H."/>
            <person name="Young N.D."/>
            <person name="Nejsum P."/>
            <person name="von Samson-Himmelstjerna G."/>
            <person name="Boag P.R."/>
            <person name="Tan P."/>
            <person name="Li Q."/>
            <person name="Min J."/>
            <person name="Yang Y."/>
            <person name="Wang X."/>
            <person name="Fang X."/>
            <person name="Hall R.S."/>
            <person name="Hofmann A."/>
            <person name="Sternberg P.W."/>
            <person name="Jex A.R."/>
            <person name="Gasser R.B."/>
        </authorList>
    </citation>
    <scope>NUCLEOTIDE SEQUENCE [LARGE SCALE GENOMIC DNA]</scope>
    <source>
        <strain evidence="2">PN_DK_2014</strain>
    </source>
</reference>
<dbReference type="SUPFAM" id="SSF53254">
    <property type="entry name" value="Phosphoglycerate mutase-like"/>
    <property type="match status" value="1"/>
</dbReference>
<dbReference type="Pfam" id="PF00300">
    <property type="entry name" value="His_Phos_1"/>
    <property type="match status" value="1"/>
</dbReference>
<dbReference type="OMA" id="SPELRCI"/>
<dbReference type="Proteomes" id="UP000031036">
    <property type="component" value="Unassembled WGS sequence"/>
</dbReference>
<evidence type="ECO:0000313" key="3">
    <source>
        <dbReference type="Proteomes" id="UP000031036"/>
    </source>
</evidence>
<organism evidence="2 3">
    <name type="scientific">Toxocara canis</name>
    <name type="common">Canine roundworm</name>
    <dbReference type="NCBI Taxonomy" id="6265"/>
    <lineage>
        <taxon>Eukaryota</taxon>
        <taxon>Metazoa</taxon>
        <taxon>Ecdysozoa</taxon>
        <taxon>Nematoda</taxon>
        <taxon>Chromadorea</taxon>
        <taxon>Rhabditida</taxon>
        <taxon>Spirurina</taxon>
        <taxon>Ascaridomorpha</taxon>
        <taxon>Ascaridoidea</taxon>
        <taxon>Toxocaridae</taxon>
        <taxon>Toxocara</taxon>
    </lineage>
</organism>
<dbReference type="PANTHER" id="PTHR16469:SF27">
    <property type="entry name" value="UBIQUITIN-ASSOCIATED AND SH3 DOMAIN-CONTAINING BA-RELATED"/>
    <property type="match status" value="1"/>
</dbReference>
<dbReference type="AlphaFoldDB" id="A0A0B2W1Z0"/>
<keyword evidence="3" id="KW-1185">Reference proteome</keyword>
<comment type="caution">
    <text evidence="2">The sequence shown here is derived from an EMBL/GenBank/DDBJ whole genome shotgun (WGS) entry which is preliminary data.</text>
</comment>
<sequence length="347" mass="39059">MAPTEGRRESAPNSLRQTTNVSKHSDKKCSAASSGRIPLIVNDAPFEVICSPEENAQVNNQSSKSKIDSEKTVALPKLSVRIANLKKPNKFAPLTIIAVSHGEIVGRTFPNWLKLAFKKSNNQLGYQPYDLNMPSSIPLRPLSHYEVDSPITVHGKMCAALVARGILMAHFKPKMVISSPEMRCVETAWSLWRALHLKDGGICIDNALAEWGEWGPRNAEQVWITSQMWSELKIAINNDYKPMKTHKIGRNETPLDYTNRIQSFIEHLVQTYSSDECILFVGNATVLSVLNDGIYTHPMHIQKENENGEMRLCELRAIRINAPQEVIQLQSPIMPFTRSLHDSLMHR</sequence>
<feature type="compositionally biased region" description="Basic and acidic residues" evidence="1">
    <location>
        <begin position="1"/>
        <end position="10"/>
    </location>
</feature>
<dbReference type="InterPro" id="IPR013078">
    <property type="entry name" value="His_Pase_superF_clade-1"/>
</dbReference>
<dbReference type="PANTHER" id="PTHR16469">
    <property type="entry name" value="UBIQUITIN-ASSOCIATED AND SH3 DOMAIN-CONTAINING BA-RELATED"/>
    <property type="match status" value="1"/>
</dbReference>
<accession>A0A0B2W1Z0</accession>
<name>A0A0B2W1Z0_TOXCA</name>
<feature type="region of interest" description="Disordered" evidence="1">
    <location>
        <begin position="1"/>
        <end position="29"/>
    </location>
</feature>
<dbReference type="EMBL" id="JPKZ01000312">
    <property type="protein sequence ID" value="KHN88023.1"/>
    <property type="molecule type" value="Genomic_DNA"/>
</dbReference>
<dbReference type="Gene3D" id="3.40.50.1240">
    <property type="entry name" value="Phosphoglycerate mutase-like"/>
    <property type="match status" value="1"/>
</dbReference>
<protein>
    <submittedName>
        <fullName evidence="2">Protein UBASH3A-like protein</fullName>
    </submittedName>
</protein>
<dbReference type="InterPro" id="IPR029033">
    <property type="entry name" value="His_PPase_superfam"/>
</dbReference>
<dbReference type="GO" id="GO:0016791">
    <property type="term" value="F:phosphatase activity"/>
    <property type="evidence" value="ECO:0007669"/>
    <property type="project" value="UniProtKB-ARBA"/>
</dbReference>
<evidence type="ECO:0000256" key="1">
    <source>
        <dbReference type="SAM" id="MobiDB-lite"/>
    </source>
</evidence>
<dbReference type="InterPro" id="IPR051710">
    <property type="entry name" value="Phosphatase_SH3-domain"/>
</dbReference>
<gene>
    <name evidence="2" type="ORF">Tcan_04805</name>
</gene>
<proteinExistence type="predicted"/>
<dbReference type="STRING" id="6265.A0A0B2W1Z0"/>